<name>A0A9P5VM11_9FUNG</name>
<protein>
    <recommendedName>
        <fullName evidence="1">Protein kinase domain-containing protein</fullName>
    </recommendedName>
</protein>
<dbReference type="EMBL" id="JAAAUY010000310">
    <property type="protein sequence ID" value="KAF9331636.1"/>
    <property type="molecule type" value="Genomic_DNA"/>
</dbReference>
<dbReference type="InterPro" id="IPR011009">
    <property type="entry name" value="Kinase-like_dom_sf"/>
</dbReference>
<dbReference type="PROSITE" id="PS50011">
    <property type="entry name" value="PROTEIN_KINASE_DOM"/>
    <property type="match status" value="1"/>
</dbReference>
<dbReference type="AlphaFoldDB" id="A0A9P5VM11"/>
<sequence>MADIPGAFIGIGTSIVARVEQVRVNKFFCKKLAEQCTKVQQLLESNSYDTLSSSQLEDLLKIVSDCMADITRENISAPAPLLDSPMDIIEPAHLVQMTQVGSFPLGTIYNGTYNGQPVYIREIRKDIKGVFLDNIKECLDLNNLLLDNQYILKVLGVCEGYKIVTEAPVRGPLSSFVIHGALQKVVIARMVADALMYMHDIGDDDGTVIHRDIRAANILLDDGPDGLVPKVTGFEMCKVIKKTGKEPAIDDYYKKWWSLERVNKQGSTRMSDVYAFGVLMYEISTGEEPEFDRPLAEMERMRICSEYTRLMESCLDARFDVRPTMDEVLNQLIKIETRLSLNPTREP</sequence>
<keyword evidence="3" id="KW-1185">Reference proteome</keyword>
<feature type="domain" description="Protein kinase" evidence="1">
    <location>
        <begin position="94"/>
        <end position="339"/>
    </location>
</feature>
<dbReference type="SMART" id="SM00219">
    <property type="entry name" value="TyrKc"/>
    <property type="match status" value="1"/>
</dbReference>
<gene>
    <name evidence="2" type="ORF">BG006_005520</name>
</gene>
<accession>A0A9P5VM11</accession>
<organism evidence="2 3">
    <name type="scientific">Podila minutissima</name>
    <dbReference type="NCBI Taxonomy" id="64525"/>
    <lineage>
        <taxon>Eukaryota</taxon>
        <taxon>Fungi</taxon>
        <taxon>Fungi incertae sedis</taxon>
        <taxon>Mucoromycota</taxon>
        <taxon>Mortierellomycotina</taxon>
        <taxon>Mortierellomycetes</taxon>
        <taxon>Mortierellales</taxon>
        <taxon>Mortierellaceae</taxon>
        <taxon>Podila</taxon>
    </lineage>
</organism>
<evidence type="ECO:0000313" key="2">
    <source>
        <dbReference type="EMBL" id="KAF9331636.1"/>
    </source>
</evidence>
<comment type="caution">
    <text evidence="2">The sequence shown here is derived from an EMBL/GenBank/DDBJ whole genome shotgun (WGS) entry which is preliminary data.</text>
</comment>
<dbReference type="InterPro" id="IPR000719">
    <property type="entry name" value="Prot_kinase_dom"/>
</dbReference>
<dbReference type="GO" id="GO:0004674">
    <property type="term" value="F:protein serine/threonine kinase activity"/>
    <property type="evidence" value="ECO:0007669"/>
    <property type="project" value="TreeGrafter"/>
</dbReference>
<evidence type="ECO:0000259" key="1">
    <source>
        <dbReference type="PROSITE" id="PS50011"/>
    </source>
</evidence>
<dbReference type="InterPro" id="IPR051681">
    <property type="entry name" value="Ser/Thr_Kinases-Pseudokinases"/>
</dbReference>
<dbReference type="GO" id="GO:0004713">
    <property type="term" value="F:protein tyrosine kinase activity"/>
    <property type="evidence" value="ECO:0007669"/>
    <property type="project" value="InterPro"/>
</dbReference>
<dbReference type="InterPro" id="IPR020635">
    <property type="entry name" value="Tyr_kinase_cat_dom"/>
</dbReference>
<dbReference type="PROSITE" id="PS00109">
    <property type="entry name" value="PROTEIN_KINASE_TYR"/>
    <property type="match status" value="1"/>
</dbReference>
<dbReference type="Proteomes" id="UP000696485">
    <property type="component" value="Unassembled WGS sequence"/>
</dbReference>
<dbReference type="SUPFAM" id="SSF56112">
    <property type="entry name" value="Protein kinase-like (PK-like)"/>
    <property type="match status" value="1"/>
</dbReference>
<reference evidence="2" key="1">
    <citation type="journal article" date="2020" name="Fungal Divers.">
        <title>Resolving the Mortierellaceae phylogeny through synthesis of multi-gene phylogenetics and phylogenomics.</title>
        <authorList>
            <person name="Vandepol N."/>
            <person name="Liber J."/>
            <person name="Desiro A."/>
            <person name="Na H."/>
            <person name="Kennedy M."/>
            <person name="Barry K."/>
            <person name="Grigoriev I.V."/>
            <person name="Miller A.N."/>
            <person name="O'Donnell K."/>
            <person name="Stajich J.E."/>
            <person name="Bonito G."/>
        </authorList>
    </citation>
    <scope>NUCLEOTIDE SEQUENCE</scope>
    <source>
        <strain evidence="2">NVP1</strain>
    </source>
</reference>
<dbReference type="Gene3D" id="1.10.510.10">
    <property type="entry name" value="Transferase(Phosphotransferase) domain 1"/>
    <property type="match status" value="1"/>
</dbReference>
<evidence type="ECO:0000313" key="3">
    <source>
        <dbReference type="Proteomes" id="UP000696485"/>
    </source>
</evidence>
<dbReference type="PANTHER" id="PTHR44329">
    <property type="entry name" value="SERINE/THREONINE-PROTEIN KINASE TNNI3K-RELATED"/>
    <property type="match status" value="1"/>
</dbReference>
<dbReference type="InterPro" id="IPR001245">
    <property type="entry name" value="Ser-Thr/Tyr_kinase_cat_dom"/>
</dbReference>
<dbReference type="Pfam" id="PF07714">
    <property type="entry name" value="PK_Tyr_Ser-Thr"/>
    <property type="match status" value="1"/>
</dbReference>
<dbReference type="GO" id="GO:0005524">
    <property type="term" value="F:ATP binding"/>
    <property type="evidence" value="ECO:0007669"/>
    <property type="project" value="InterPro"/>
</dbReference>
<proteinExistence type="predicted"/>
<dbReference type="InterPro" id="IPR008266">
    <property type="entry name" value="Tyr_kinase_AS"/>
</dbReference>